<dbReference type="InterPro" id="IPR011006">
    <property type="entry name" value="CheY-like_superfamily"/>
</dbReference>
<keyword evidence="5" id="KW-1185">Reference proteome</keyword>
<protein>
    <submittedName>
        <fullName evidence="4">Response regulator</fullName>
    </submittedName>
</protein>
<feature type="modified residue" description="4-aspartylphosphate" evidence="2">
    <location>
        <position position="60"/>
    </location>
</feature>
<dbReference type="PROSITE" id="PS50110">
    <property type="entry name" value="RESPONSE_REGULATORY"/>
    <property type="match status" value="1"/>
</dbReference>
<dbReference type="PANTHER" id="PTHR44591:SF3">
    <property type="entry name" value="RESPONSE REGULATORY DOMAIN-CONTAINING PROTEIN"/>
    <property type="match status" value="1"/>
</dbReference>
<dbReference type="Pfam" id="PF00072">
    <property type="entry name" value="Response_reg"/>
    <property type="match status" value="1"/>
</dbReference>
<gene>
    <name evidence="4" type="ORF">FJV41_15960</name>
</gene>
<keyword evidence="1 2" id="KW-0597">Phosphoprotein</keyword>
<evidence type="ECO:0000259" key="3">
    <source>
        <dbReference type="PROSITE" id="PS50110"/>
    </source>
</evidence>
<dbReference type="SUPFAM" id="SSF52172">
    <property type="entry name" value="CheY-like"/>
    <property type="match status" value="1"/>
</dbReference>
<feature type="domain" description="Response regulatory" evidence="3">
    <location>
        <begin position="10"/>
        <end position="131"/>
    </location>
</feature>
<dbReference type="OrthoDB" id="5518015at2"/>
<organism evidence="4 5">
    <name type="scientific">Myxococcus llanfairpwllgwyngyllgogerychwyrndrobwllllantysiliogogogochensis</name>
    <dbReference type="NCBI Taxonomy" id="2590453"/>
    <lineage>
        <taxon>Bacteria</taxon>
        <taxon>Pseudomonadati</taxon>
        <taxon>Myxococcota</taxon>
        <taxon>Myxococcia</taxon>
        <taxon>Myxococcales</taxon>
        <taxon>Cystobacterineae</taxon>
        <taxon>Myxococcaceae</taxon>
        <taxon>Myxococcus</taxon>
    </lineage>
</organism>
<accession>A0A540X148</accession>
<dbReference type="InterPro" id="IPR001789">
    <property type="entry name" value="Sig_transdc_resp-reg_receiver"/>
</dbReference>
<name>A0A540X148_9BACT</name>
<evidence type="ECO:0000256" key="2">
    <source>
        <dbReference type="PROSITE-ProRule" id="PRU00169"/>
    </source>
</evidence>
<dbReference type="InterPro" id="IPR050595">
    <property type="entry name" value="Bact_response_regulator"/>
</dbReference>
<evidence type="ECO:0000313" key="4">
    <source>
        <dbReference type="EMBL" id="TQF14979.1"/>
    </source>
</evidence>
<dbReference type="Gene3D" id="3.40.50.2300">
    <property type="match status" value="1"/>
</dbReference>
<dbReference type="SMART" id="SM00448">
    <property type="entry name" value="REC"/>
    <property type="match status" value="1"/>
</dbReference>
<evidence type="ECO:0000256" key="1">
    <source>
        <dbReference type="ARBA" id="ARBA00022553"/>
    </source>
</evidence>
<dbReference type="EMBL" id="VIFM01000054">
    <property type="protein sequence ID" value="TQF14979.1"/>
    <property type="molecule type" value="Genomic_DNA"/>
</dbReference>
<dbReference type="AlphaFoldDB" id="A0A540X148"/>
<evidence type="ECO:0000313" key="5">
    <source>
        <dbReference type="Proteomes" id="UP000315369"/>
    </source>
</evidence>
<dbReference type="PANTHER" id="PTHR44591">
    <property type="entry name" value="STRESS RESPONSE REGULATOR PROTEIN 1"/>
    <property type="match status" value="1"/>
</dbReference>
<comment type="caution">
    <text evidence="4">The sequence shown here is derived from an EMBL/GenBank/DDBJ whole genome shotgun (WGS) entry which is preliminary data.</text>
</comment>
<proteinExistence type="predicted"/>
<dbReference type="Proteomes" id="UP000315369">
    <property type="component" value="Unassembled WGS sequence"/>
</dbReference>
<reference evidence="4 5" key="1">
    <citation type="submission" date="2019-06" db="EMBL/GenBank/DDBJ databases">
        <authorList>
            <person name="Livingstone P."/>
            <person name="Whitworth D."/>
        </authorList>
    </citation>
    <scope>NUCLEOTIDE SEQUENCE [LARGE SCALE GENOMIC DNA]</scope>
    <source>
        <strain evidence="4 5">AM401</strain>
    </source>
</reference>
<dbReference type="GO" id="GO:0000160">
    <property type="term" value="P:phosphorelay signal transduction system"/>
    <property type="evidence" value="ECO:0007669"/>
    <property type="project" value="InterPro"/>
</dbReference>
<sequence>MASAVAAGGPLLIVEDDVDIREALQTYLELQGYEVRVAGDGREALAHLAALPPPSLILLDMGLPVLDGHRVLTARGTDPALARVPVVILSAETADMSPRDRAVYAASQGVAAFLPKPVDPKRLLETLRRLLPGLAAPQADAPV</sequence>